<feature type="active site" evidence="6">
    <location>
        <position position="10"/>
    </location>
</feature>
<proteinExistence type="inferred from homology"/>
<dbReference type="PANTHER" id="PTHR43527:SF2">
    <property type="entry name" value="4-DIPHOSPHOCYTIDYL-2-C-METHYL-D-ERYTHRITOL KINASE, CHLOROPLASTIC"/>
    <property type="match status" value="1"/>
</dbReference>
<dbReference type="Pfam" id="PF00288">
    <property type="entry name" value="GHMP_kinases_N"/>
    <property type="match status" value="1"/>
</dbReference>
<evidence type="ECO:0000313" key="9">
    <source>
        <dbReference type="EMBL" id="MBV6341369.1"/>
    </source>
</evidence>
<dbReference type="Pfam" id="PF08544">
    <property type="entry name" value="GHMP_kinases_C"/>
    <property type="match status" value="1"/>
</dbReference>
<keyword evidence="6 9" id="KW-0808">Transferase</keyword>
<keyword evidence="6 9" id="KW-0418">Kinase</keyword>
<name>A0ABS6RXL5_9BACT</name>
<evidence type="ECO:0000256" key="6">
    <source>
        <dbReference type="HAMAP-Rule" id="MF_00061"/>
    </source>
</evidence>
<comment type="pathway">
    <text evidence="6">Isoprenoid biosynthesis; isopentenyl diphosphate biosynthesis via DXP pathway; isopentenyl diphosphate from 1-deoxy-D-xylulose 5-phosphate: step 3/6.</text>
</comment>
<keyword evidence="4 6" id="KW-0547">Nucleotide-binding</keyword>
<feature type="active site" evidence="6">
    <location>
        <position position="132"/>
    </location>
</feature>
<evidence type="ECO:0000256" key="4">
    <source>
        <dbReference type="ARBA" id="ARBA00022741"/>
    </source>
</evidence>
<dbReference type="PANTHER" id="PTHR43527">
    <property type="entry name" value="4-DIPHOSPHOCYTIDYL-2-C-METHYL-D-ERYTHRITOL KINASE, CHLOROPLASTIC"/>
    <property type="match status" value="1"/>
</dbReference>
<dbReference type="RefSeq" id="WP_218252004.1">
    <property type="nucleotide sequence ID" value="NZ_JABXWD010000100.1"/>
</dbReference>
<gene>
    <name evidence="6 9" type="primary">ispE</name>
    <name evidence="9" type="ORF">HWQ67_07205</name>
</gene>
<feature type="domain" description="GHMP kinase C-terminal" evidence="8">
    <location>
        <begin position="203"/>
        <end position="272"/>
    </location>
</feature>
<dbReference type="GO" id="GO:0050515">
    <property type="term" value="F:4-(cytidine 5'-diphospho)-2-C-methyl-D-erythritol kinase activity"/>
    <property type="evidence" value="ECO:0007669"/>
    <property type="project" value="UniProtKB-EC"/>
</dbReference>
<dbReference type="InterPro" id="IPR006204">
    <property type="entry name" value="GHMP_kinase_N_dom"/>
</dbReference>
<keyword evidence="6" id="KW-0067">ATP-binding</keyword>
<evidence type="ECO:0000256" key="3">
    <source>
        <dbReference type="ARBA" id="ARBA00017473"/>
    </source>
</evidence>
<dbReference type="EC" id="2.7.1.148" evidence="2 6"/>
<evidence type="ECO:0000256" key="1">
    <source>
        <dbReference type="ARBA" id="ARBA00009684"/>
    </source>
</evidence>
<dbReference type="EMBL" id="JABXWD010000100">
    <property type="protein sequence ID" value="MBV6341369.1"/>
    <property type="molecule type" value="Genomic_DNA"/>
</dbReference>
<feature type="binding site" evidence="6">
    <location>
        <begin position="90"/>
        <end position="100"/>
    </location>
    <ligand>
        <name>ATP</name>
        <dbReference type="ChEBI" id="CHEBI:30616"/>
    </ligand>
</feature>
<dbReference type="InterPro" id="IPR013750">
    <property type="entry name" value="GHMP_kinase_C_dom"/>
</dbReference>
<feature type="domain" description="GHMP kinase N-terminal" evidence="7">
    <location>
        <begin position="62"/>
        <end position="139"/>
    </location>
</feature>
<organism evidence="9 10">
    <name type="scientific">Candidatus Magnetobacterium casense</name>
    <dbReference type="NCBI Taxonomy" id="1455061"/>
    <lineage>
        <taxon>Bacteria</taxon>
        <taxon>Pseudomonadati</taxon>
        <taxon>Nitrospirota</taxon>
        <taxon>Thermodesulfovibrionia</taxon>
        <taxon>Thermodesulfovibrionales</taxon>
        <taxon>Candidatus Magnetobacteriaceae</taxon>
        <taxon>Candidatus Magnetobacterium</taxon>
    </lineage>
</organism>
<dbReference type="InterPro" id="IPR004424">
    <property type="entry name" value="IspE"/>
</dbReference>
<evidence type="ECO:0000259" key="7">
    <source>
        <dbReference type="Pfam" id="PF00288"/>
    </source>
</evidence>
<evidence type="ECO:0000259" key="8">
    <source>
        <dbReference type="Pfam" id="PF08544"/>
    </source>
</evidence>
<evidence type="ECO:0000313" key="10">
    <source>
        <dbReference type="Proteomes" id="UP001196980"/>
    </source>
</evidence>
<dbReference type="PIRSF" id="PIRSF010376">
    <property type="entry name" value="IspE"/>
    <property type="match status" value="1"/>
</dbReference>
<reference evidence="9 10" key="1">
    <citation type="journal article" date="2020" name="J Geophys Res Biogeosci">
        <title>Magnetotaxis as an Adaptation to Enable Bacterial Shuttling of Microbial Sulfur and Sulfur Cycling Across Aquatic Oxic#Anoxic Interfaces.</title>
        <authorList>
            <person name="Li J."/>
            <person name="Liu P."/>
            <person name="Wang J."/>
            <person name="Roberts A.P."/>
            <person name="Pan Y."/>
        </authorList>
    </citation>
    <scope>NUCLEOTIDE SEQUENCE [LARGE SCALE GENOMIC DNA]</scope>
    <source>
        <strain evidence="9 10">MYR-1_YQ</strain>
    </source>
</reference>
<sequence length="286" mass="30841">MVLHYNAPAKINWFIYITGKRDDGYHDLLSVMQRVSLYDELTVEPAGAIEVVTGMDIPTEDNLVFKAASLLRSHTGCKKGARIHLKKEIPTEAGLGGGSSDCACTLLALNSLWGLGLTTGQLMELGAMLGSDVPFFVGGACAFVSGRGEVVTPMQSTTPWDVLIIKPPFSVSTAWAYKKLRTFTSCASLNHTNDHIGKRLCDALNNRDVNALIPLMRNDIQEAIQGDYPMIGELRSYLLEHGAVAAMLSGSGSAVFGVFGDTQKAQHAREHLPVGCRGFLVTTLTN</sequence>
<comment type="caution">
    <text evidence="9">The sequence shown here is derived from an EMBL/GenBank/DDBJ whole genome shotgun (WGS) entry which is preliminary data.</text>
</comment>
<dbReference type="NCBIfam" id="TIGR00154">
    <property type="entry name" value="ispE"/>
    <property type="match status" value="1"/>
</dbReference>
<dbReference type="Proteomes" id="UP001196980">
    <property type="component" value="Unassembled WGS sequence"/>
</dbReference>
<keyword evidence="10" id="KW-1185">Reference proteome</keyword>
<comment type="similarity">
    <text evidence="1 6">Belongs to the GHMP kinase family. IspE subfamily.</text>
</comment>
<dbReference type="HAMAP" id="MF_00061">
    <property type="entry name" value="IspE"/>
    <property type="match status" value="1"/>
</dbReference>
<evidence type="ECO:0000256" key="5">
    <source>
        <dbReference type="ARBA" id="ARBA00032554"/>
    </source>
</evidence>
<keyword evidence="6" id="KW-0414">Isoprene biosynthesis</keyword>
<evidence type="ECO:0000256" key="2">
    <source>
        <dbReference type="ARBA" id="ARBA00012052"/>
    </source>
</evidence>
<comment type="function">
    <text evidence="6">Catalyzes the phosphorylation of the position 2 hydroxy group of 4-diphosphocytidyl-2C-methyl-D-erythritol.</text>
</comment>
<comment type="catalytic activity">
    <reaction evidence="6">
        <text>4-CDP-2-C-methyl-D-erythritol + ATP = 4-CDP-2-C-methyl-D-erythritol 2-phosphate + ADP + H(+)</text>
        <dbReference type="Rhea" id="RHEA:18437"/>
        <dbReference type="ChEBI" id="CHEBI:15378"/>
        <dbReference type="ChEBI" id="CHEBI:30616"/>
        <dbReference type="ChEBI" id="CHEBI:57823"/>
        <dbReference type="ChEBI" id="CHEBI:57919"/>
        <dbReference type="ChEBI" id="CHEBI:456216"/>
        <dbReference type="EC" id="2.7.1.148"/>
    </reaction>
</comment>
<protein>
    <recommendedName>
        <fullName evidence="3 6">4-diphosphocytidyl-2-C-methyl-D-erythritol kinase</fullName>
        <shortName evidence="6">CMK</shortName>
        <ecNumber evidence="2 6">2.7.1.148</ecNumber>
    </recommendedName>
    <alternativeName>
        <fullName evidence="5 6">4-(cytidine-5'-diphospho)-2-C-methyl-D-erythritol kinase</fullName>
    </alternativeName>
</protein>
<accession>A0ABS6RXL5</accession>